<dbReference type="EMBL" id="CM018052">
    <property type="protein sequence ID" value="KAA8514838.1"/>
    <property type="molecule type" value="Genomic_DNA"/>
</dbReference>
<sequence length="88" mass="9471">MCSDAEELRCRCWCNSAAVRQGYGLELRMGVVVEGRAASRAVVIAAIAPVTAGTEFRCVGVGGSTRLQISERIEENSKTCYGVVVLWC</sequence>
<reference evidence="1 2" key="1">
    <citation type="submission" date="2019-09" db="EMBL/GenBank/DDBJ databases">
        <title>A chromosome-level genome assembly of the Chinese tupelo Nyssa sinensis.</title>
        <authorList>
            <person name="Yang X."/>
            <person name="Kang M."/>
            <person name="Yang Y."/>
            <person name="Xiong H."/>
            <person name="Wang M."/>
            <person name="Zhang Z."/>
            <person name="Wang Z."/>
            <person name="Wu H."/>
            <person name="Ma T."/>
            <person name="Liu J."/>
            <person name="Xi Z."/>
        </authorList>
    </citation>
    <scope>NUCLEOTIDE SEQUENCE [LARGE SCALE GENOMIC DNA]</scope>
    <source>
        <strain evidence="1">J267</strain>
        <tissue evidence="1">Leaf</tissue>
    </source>
</reference>
<organism evidence="1 2">
    <name type="scientific">Nyssa sinensis</name>
    <dbReference type="NCBI Taxonomy" id="561372"/>
    <lineage>
        <taxon>Eukaryota</taxon>
        <taxon>Viridiplantae</taxon>
        <taxon>Streptophyta</taxon>
        <taxon>Embryophyta</taxon>
        <taxon>Tracheophyta</taxon>
        <taxon>Spermatophyta</taxon>
        <taxon>Magnoliopsida</taxon>
        <taxon>eudicotyledons</taxon>
        <taxon>Gunneridae</taxon>
        <taxon>Pentapetalae</taxon>
        <taxon>asterids</taxon>
        <taxon>Cornales</taxon>
        <taxon>Nyssaceae</taxon>
        <taxon>Nyssa</taxon>
    </lineage>
</organism>
<dbReference type="Proteomes" id="UP000325577">
    <property type="component" value="Linkage Group LG9"/>
</dbReference>
<dbReference type="AlphaFoldDB" id="A0A5J4ZB78"/>
<evidence type="ECO:0000313" key="2">
    <source>
        <dbReference type="Proteomes" id="UP000325577"/>
    </source>
</evidence>
<protein>
    <submittedName>
        <fullName evidence="1">Uncharacterized protein</fullName>
    </submittedName>
</protein>
<keyword evidence="2" id="KW-1185">Reference proteome</keyword>
<proteinExistence type="predicted"/>
<accession>A0A5J4ZB78</accession>
<gene>
    <name evidence="1" type="ORF">F0562_018017</name>
</gene>
<evidence type="ECO:0000313" key="1">
    <source>
        <dbReference type="EMBL" id="KAA8514838.1"/>
    </source>
</evidence>
<name>A0A5J4ZB78_9ASTE</name>